<dbReference type="Proteomes" id="UP001558613">
    <property type="component" value="Unassembled WGS sequence"/>
</dbReference>
<proteinExistence type="predicted"/>
<feature type="region of interest" description="Disordered" evidence="1">
    <location>
        <begin position="1"/>
        <end position="20"/>
    </location>
</feature>
<accession>A0ABR3L3R5</accession>
<feature type="region of interest" description="Disordered" evidence="1">
    <location>
        <begin position="31"/>
        <end position="76"/>
    </location>
</feature>
<evidence type="ECO:0000256" key="1">
    <source>
        <dbReference type="SAM" id="MobiDB-lite"/>
    </source>
</evidence>
<evidence type="ECO:0000313" key="3">
    <source>
        <dbReference type="Proteomes" id="UP001558613"/>
    </source>
</evidence>
<gene>
    <name evidence="2" type="ORF">QQF64_034316</name>
</gene>
<dbReference type="EMBL" id="JAYMGO010000120">
    <property type="protein sequence ID" value="KAL1246751.1"/>
    <property type="molecule type" value="Genomic_DNA"/>
</dbReference>
<reference evidence="2 3" key="1">
    <citation type="submission" date="2023-09" db="EMBL/GenBank/DDBJ databases">
        <authorList>
            <person name="Wang M."/>
        </authorList>
    </citation>
    <scope>NUCLEOTIDE SEQUENCE [LARGE SCALE GENOMIC DNA]</scope>
    <source>
        <strain evidence="2">GT-2023</strain>
        <tissue evidence="2">Liver</tissue>
    </source>
</reference>
<organism evidence="2 3">
    <name type="scientific">Cirrhinus molitorella</name>
    <name type="common">mud carp</name>
    <dbReference type="NCBI Taxonomy" id="172907"/>
    <lineage>
        <taxon>Eukaryota</taxon>
        <taxon>Metazoa</taxon>
        <taxon>Chordata</taxon>
        <taxon>Craniata</taxon>
        <taxon>Vertebrata</taxon>
        <taxon>Euteleostomi</taxon>
        <taxon>Actinopterygii</taxon>
        <taxon>Neopterygii</taxon>
        <taxon>Teleostei</taxon>
        <taxon>Ostariophysi</taxon>
        <taxon>Cypriniformes</taxon>
        <taxon>Cyprinidae</taxon>
        <taxon>Labeoninae</taxon>
        <taxon>Labeonini</taxon>
        <taxon>Cirrhinus</taxon>
    </lineage>
</organism>
<keyword evidence="3" id="KW-1185">Reference proteome</keyword>
<evidence type="ECO:0000313" key="2">
    <source>
        <dbReference type="EMBL" id="KAL1246751.1"/>
    </source>
</evidence>
<comment type="caution">
    <text evidence="2">The sequence shown here is derived from an EMBL/GenBank/DDBJ whole genome shotgun (WGS) entry which is preliminary data.</text>
</comment>
<protein>
    <submittedName>
        <fullName evidence="2">Uncharacterized protein</fullName>
    </submittedName>
</protein>
<sequence>SSRPATSTHHIGAQNNQFTAPYSIPQTLTVSQSLGGQPLSPELAVEEDERPLVTTESELLPSNTSNSNSTNLSETV</sequence>
<name>A0ABR3L3R5_9TELE</name>
<feature type="compositionally biased region" description="Low complexity" evidence="1">
    <location>
        <begin position="56"/>
        <end position="76"/>
    </location>
</feature>
<feature type="non-terminal residue" evidence="2">
    <location>
        <position position="1"/>
    </location>
</feature>